<feature type="chain" id="PRO_5007818559" evidence="4">
    <location>
        <begin position="41"/>
        <end position="490"/>
    </location>
</feature>
<dbReference type="Gene3D" id="2.70.70.10">
    <property type="entry name" value="Glucose Permease (Domain IIA)"/>
    <property type="match status" value="1"/>
</dbReference>
<keyword evidence="4" id="KW-0732">Signal</keyword>
<dbReference type="PRINTS" id="PR01217">
    <property type="entry name" value="PRICHEXTENSN"/>
</dbReference>
<evidence type="ECO:0000313" key="7">
    <source>
        <dbReference type="Proteomes" id="UP000217676"/>
    </source>
</evidence>
<feature type="compositionally biased region" description="Pro residues" evidence="3">
    <location>
        <begin position="256"/>
        <end position="273"/>
    </location>
</feature>
<evidence type="ECO:0000259" key="5">
    <source>
        <dbReference type="PROSITE" id="PS51782"/>
    </source>
</evidence>
<dbReference type="PANTHER" id="PTHR21666">
    <property type="entry name" value="PEPTIDASE-RELATED"/>
    <property type="match status" value="1"/>
</dbReference>
<dbReference type="InterPro" id="IPR010618">
    <property type="entry name" value="RPF"/>
</dbReference>
<organism evidence="6 7">
    <name type="scientific">Streptomyces laurentii</name>
    <dbReference type="NCBI Taxonomy" id="39478"/>
    <lineage>
        <taxon>Bacteria</taxon>
        <taxon>Bacillati</taxon>
        <taxon>Actinomycetota</taxon>
        <taxon>Actinomycetes</taxon>
        <taxon>Kitasatosporales</taxon>
        <taxon>Streptomycetaceae</taxon>
        <taxon>Streptomyces</taxon>
    </lineage>
</organism>
<dbReference type="SUPFAM" id="SSF54106">
    <property type="entry name" value="LysM domain"/>
    <property type="match status" value="1"/>
</dbReference>
<dbReference type="InterPro" id="IPR016047">
    <property type="entry name" value="M23ase_b-sheet_dom"/>
</dbReference>
<feature type="region of interest" description="Disordered" evidence="3">
    <location>
        <begin position="226"/>
        <end position="377"/>
    </location>
</feature>
<evidence type="ECO:0000256" key="3">
    <source>
        <dbReference type="SAM" id="MobiDB-lite"/>
    </source>
</evidence>
<evidence type="ECO:0000256" key="4">
    <source>
        <dbReference type="SAM" id="SignalP"/>
    </source>
</evidence>
<dbReference type="Pfam" id="PF01551">
    <property type="entry name" value="Peptidase_M23"/>
    <property type="match status" value="1"/>
</dbReference>
<dbReference type="InterPro" id="IPR050570">
    <property type="entry name" value="Cell_wall_metabolism_enzyme"/>
</dbReference>
<accession>A0A160P8D5</accession>
<feature type="compositionally biased region" description="Basic residues" evidence="3">
    <location>
        <begin position="332"/>
        <end position="342"/>
    </location>
</feature>
<protein>
    <submittedName>
        <fullName evidence="6">Peptidase</fullName>
    </submittedName>
</protein>
<evidence type="ECO:0000256" key="2">
    <source>
        <dbReference type="ARBA" id="ARBA00022801"/>
    </source>
</evidence>
<dbReference type="Gene3D" id="1.10.530.10">
    <property type="match status" value="1"/>
</dbReference>
<dbReference type="AlphaFoldDB" id="A0A160P8D5"/>
<evidence type="ECO:0000313" key="6">
    <source>
        <dbReference type="EMBL" id="BAU87465.1"/>
    </source>
</evidence>
<feature type="compositionally biased region" description="Polar residues" evidence="3">
    <location>
        <begin position="443"/>
        <end position="458"/>
    </location>
</feature>
<dbReference type="Proteomes" id="UP000217676">
    <property type="component" value="Chromosome"/>
</dbReference>
<dbReference type="InterPro" id="IPR023346">
    <property type="entry name" value="Lysozyme-like_dom_sf"/>
</dbReference>
<feature type="compositionally biased region" description="Low complexity" evidence="3">
    <location>
        <begin position="317"/>
        <end position="331"/>
    </location>
</feature>
<dbReference type="FunFam" id="2.70.70.10:FF:000013">
    <property type="entry name" value="Peptidase family M23"/>
    <property type="match status" value="1"/>
</dbReference>
<dbReference type="SMART" id="SM00257">
    <property type="entry name" value="LysM"/>
    <property type="match status" value="1"/>
</dbReference>
<reference evidence="6 7" key="1">
    <citation type="journal article" date="2016" name="Genome Announc.">
        <title>Complete Genome Sequence of Thiostrepton-Producing Streptomyces laurentii ATCC 31255.</title>
        <authorList>
            <person name="Doi K."/>
            <person name="Fujino Y."/>
            <person name="Nagayoshi Y."/>
            <person name="Ohshima T."/>
            <person name="Ogata S."/>
        </authorList>
    </citation>
    <scope>NUCLEOTIDE SEQUENCE [LARGE SCALE GENOMIC DNA]</scope>
    <source>
        <strain evidence="6 7">ATCC 31255</strain>
    </source>
</reference>
<dbReference type="SUPFAM" id="SSF53955">
    <property type="entry name" value="Lysozyme-like"/>
    <property type="match status" value="1"/>
</dbReference>
<feature type="compositionally biased region" description="Basic and acidic residues" evidence="3">
    <location>
        <begin position="303"/>
        <end position="313"/>
    </location>
</feature>
<dbReference type="InterPro" id="IPR018392">
    <property type="entry name" value="LysM"/>
</dbReference>
<dbReference type="SUPFAM" id="SSF51261">
    <property type="entry name" value="Duplicated hybrid motif"/>
    <property type="match status" value="1"/>
</dbReference>
<dbReference type="PANTHER" id="PTHR21666:SF270">
    <property type="entry name" value="MUREIN HYDROLASE ACTIVATOR ENVC"/>
    <property type="match status" value="1"/>
</dbReference>
<dbReference type="Pfam" id="PF01476">
    <property type="entry name" value="LysM"/>
    <property type="match status" value="1"/>
</dbReference>
<proteinExistence type="inferred from homology"/>
<keyword evidence="7" id="KW-1185">Reference proteome</keyword>
<dbReference type="InterPro" id="IPR011055">
    <property type="entry name" value="Dup_hybrid_motif"/>
</dbReference>
<dbReference type="KEGG" id="slau:SLA_6599"/>
<dbReference type="EMBL" id="AP017424">
    <property type="protein sequence ID" value="BAU87465.1"/>
    <property type="molecule type" value="Genomic_DNA"/>
</dbReference>
<feature type="domain" description="LysM" evidence="5">
    <location>
        <begin position="174"/>
        <end position="223"/>
    </location>
</feature>
<gene>
    <name evidence="6" type="ORF">SLA_6599</name>
</gene>
<comment type="similarity">
    <text evidence="1">Belongs to the transglycosylase family. Rpf subfamily.</text>
</comment>
<dbReference type="CDD" id="cd13925">
    <property type="entry name" value="RPF"/>
    <property type="match status" value="1"/>
</dbReference>
<keyword evidence="2" id="KW-0378">Hydrolase</keyword>
<dbReference type="Gene3D" id="3.10.350.10">
    <property type="entry name" value="LysM domain"/>
    <property type="match status" value="1"/>
</dbReference>
<dbReference type="CDD" id="cd00118">
    <property type="entry name" value="LysM"/>
    <property type="match status" value="1"/>
</dbReference>
<dbReference type="Pfam" id="PF06737">
    <property type="entry name" value="Transglycosylas"/>
    <property type="match status" value="1"/>
</dbReference>
<feature type="compositionally biased region" description="Basic and acidic residues" evidence="3">
    <location>
        <begin position="241"/>
        <end position="255"/>
    </location>
</feature>
<dbReference type="InterPro" id="IPR036779">
    <property type="entry name" value="LysM_dom_sf"/>
</dbReference>
<feature type="region of interest" description="Disordered" evidence="3">
    <location>
        <begin position="149"/>
        <end position="168"/>
    </location>
</feature>
<dbReference type="PROSITE" id="PS51782">
    <property type="entry name" value="LYSM"/>
    <property type="match status" value="1"/>
</dbReference>
<dbReference type="GO" id="GO:0004222">
    <property type="term" value="F:metalloendopeptidase activity"/>
    <property type="evidence" value="ECO:0007669"/>
    <property type="project" value="TreeGrafter"/>
</dbReference>
<feature type="signal peptide" evidence="4">
    <location>
        <begin position="1"/>
        <end position="40"/>
    </location>
</feature>
<dbReference type="CDD" id="cd12797">
    <property type="entry name" value="M23_peptidase"/>
    <property type="match status" value="1"/>
</dbReference>
<name>A0A160P8D5_STRLU</name>
<evidence type="ECO:0000256" key="1">
    <source>
        <dbReference type="ARBA" id="ARBA00010830"/>
    </source>
</evidence>
<feature type="region of interest" description="Disordered" evidence="3">
    <location>
        <begin position="443"/>
        <end position="462"/>
    </location>
</feature>
<sequence>MAARGKHRRQQPSRINRASLVTAGGAGMALPLIGAGTAQAASLDVWEKLAACESTSQWQINTGNGYFGGLQFSQSTWERYGGTHFAPRADLASKDQQIAVAERALESQGPGAWPACGPRAGLERGDAAPRPAGGATAQTAGVRPLAAKASLPAQRTQAAAAAPASPTTVPTVREMYTVESGDSLSEIARDKDVRGGWPRLYEANRRVVGDDPDLILPGQRLTLRMAAPAAPAKPPAVTPRPETKPKPRPETKPEAKPTPAPAPATPAPKPPTAKPRTQPPAEATRPVSRPAPEKPKPAVKPAAKTEAKPEAKPPTKAPAAKPSRKPAAQKPAARKPAPKPAHKPAPAPAHKPAPVRHFTSPVADTDIGTRYRTQGSSWSSGYHTGIDFPVPTGTSVQAVATGRVVSAGWGGAYGYQVVIRHGDGRYSQYAHLSALTVRAGQQVNTGQRIGRSGSTGNVSGPHLHFEMRTGPGYGSDIDPLAYLRARGVSI</sequence>